<feature type="domain" description="UspA" evidence="2">
    <location>
        <begin position="4"/>
        <end position="147"/>
    </location>
</feature>
<protein>
    <submittedName>
        <fullName evidence="3">Universal stress protein UspA-like protein</fullName>
    </submittedName>
</protein>
<evidence type="ECO:0000313" key="3">
    <source>
        <dbReference type="EMBL" id="GAT16465.1"/>
    </source>
</evidence>
<dbReference type="SUPFAM" id="SSF52402">
    <property type="entry name" value="Adenine nucleotide alpha hydrolases-like"/>
    <property type="match status" value="1"/>
</dbReference>
<dbReference type="InterPro" id="IPR006015">
    <property type="entry name" value="Universal_stress_UspA"/>
</dbReference>
<dbReference type="AlphaFoldDB" id="A0A117IN91"/>
<dbReference type="PANTHER" id="PTHR46268">
    <property type="entry name" value="STRESS RESPONSE PROTEIN NHAX"/>
    <property type="match status" value="1"/>
</dbReference>
<dbReference type="Proteomes" id="UP000069654">
    <property type="component" value="Unassembled WGS sequence"/>
</dbReference>
<gene>
    <name evidence="3" type="ORF">RMCT_3434</name>
</gene>
<dbReference type="OrthoDB" id="3427787at2"/>
<dbReference type="InterPro" id="IPR006016">
    <property type="entry name" value="UspA"/>
</dbReference>
<dbReference type="CDD" id="cd00293">
    <property type="entry name" value="USP-like"/>
    <property type="match status" value="1"/>
</dbReference>
<dbReference type="OMA" id="YFHHAED"/>
<proteinExistence type="inferred from homology"/>
<dbReference type="Pfam" id="PF00582">
    <property type="entry name" value="Usp"/>
    <property type="match status" value="1"/>
</dbReference>
<name>A0A117IN91_MYCTH</name>
<comment type="caution">
    <text evidence="3">The sequence shown here is derived from an EMBL/GenBank/DDBJ whole genome shotgun (WGS) entry which is preliminary data.</text>
</comment>
<reference evidence="3 4" key="1">
    <citation type="journal article" date="2016" name="Genome Announc.">
        <title>Draft Genome Sequences of Five Rapidly Growing Mycobacterium Species, M. thermoresistibile, M. fortuitum subsp. acetamidolyticum, M. canariasense, M. brisbanense, and M. novocastrense.</title>
        <authorList>
            <person name="Katahira K."/>
            <person name="Ogura Y."/>
            <person name="Gotoh Y."/>
            <person name="Hayashi T."/>
        </authorList>
    </citation>
    <scope>NUCLEOTIDE SEQUENCE [LARGE SCALE GENOMIC DNA]</scope>
    <source>
        <strain evidence="3 4">JCM6362</strain>
    </source>
</reference>
<comment type="similarity">
    <text evidence="1">Belongs to the universal stress protein A family.</text>
</comment>
<dbReference type="PRINTS" id="PR01438">
    <property type="entry name" value="UNVRSLSTRESS"/>
</dbReference>
<sequence>MDAYRRVLVGTDGSETSLRAVDRAAGMAAATGATLIIATGYIGHEDDLRAADVLGDEGYMVRGKAPFYGILRDAHARARAAGATDVEERSIEGAPVQALVNLAEKEEADLLVVGDVGLHARNAILARLFSVPGQVSIRADTDVLIVHTSD</sequence>
<reference evidence="4" key="2">
    <citation type="submission" date="2016-02" db="EMBL/GenBank/DDBJ databases">
        <title>Draft genome sequence of five rapidly growing Mycobacterium species.</title>
        <authorList>
            <person name="Katahira K."/>
            <person name="Gotou Y."/>
            <person name="Iida K."/>
            <person name="Ogura Y."/>
            <person name="Hayashi T."/>
        </authorList>
    </citation>
    <scope>NUCLEOTIDE SEQUENCE [LARGE SCALE GENOMIC DNA]</scope>
    <source>
        <strain evidence="4">JCM6362</strain>
    </source>
</reference>
<dbReference type="STRING" id="1797.RMCT_3434"/>
<accession>A0A117IN91</accession>
<dbReference type="EMBL" id="BCTB01000045">
    <property type="protein sequence ID" value="GAT16465.1"/>
    <property type="molecule type" value="Genomic_DNA"/>
</dbReference>
<evidence type="ECO:0000313" key="4">
    <source>
        <dbReference type="Proteomes" id="UP000069654"/>
    </source>
</evidence>
<dbReference type="Gene3D" id="3.40.50.620">
    <property type="entry name" value="HUPs"/>
    <property type="match status" value="1"/>
</dbReference>
<evidence type="ECO:0000256" key="1">
    <source>
        <dbReference type="ARBA" id="ARBA00008791"/>
    </source>
</evidence>
<organism evidence="3 4">
    <name type="scientific">Mycolicibacterium thermoresistibile</name>
    <name type="common">Mycobacterium thermoresistibile</name>
    <dbReference type="NCBI Taxonomy" id="1797"/>
    <lineage>
        <taxon>Bacteria</taxon>
        <taxon>Bacillati</taxon>
        <taxon>Actinomycetota</taxon>
        <taxon>Actinomycetes</taxon>
        <taxon>Mycobacteriales</taxon>
        <taxon>Mycobacteriaceae</taxon>
        <taxon>Mycolicibacterium</taxon>
    </lineage>
</organism>
<dbReference type="PANTHER" id="PTHR46268:SF6">
    <property type="entry name" value="UNIVERSAL STRESS PROTEIN UP12"/>
    <property type="match status" value="1"/>
</dbReference>
<dbReference type="RefSeq" id="WP_003923600.1">
    <property type="nucleotide sequence ID" value="NZ_BCTB01000045.1"/>
</dbReference>
<dbReference type="InterPro" id="IPR014729">
    <property type="entry name" value="Rossmann-like_a/b/a_fold"/>
</dbReference>
<evidence type="ECO:0000259" key="2">
    <source>
        <dbReference type="Pfam" id="PF00582"/>
    </source>
</evidence>